<protein>
    <submittedName>
        <fullName evidence="1">Uncharacterized protein</fullName>
    </submittedName>
</protein>
<proteinExistence type="predicted"/>
<dbReference type="RefSeq" id="WP_097230615.1">
    <property type="nucleotide sequence ID" value="NZ_OCNE01000004.1"/>
</dbReference>
<reference evidence="1 2" key="1">
    <citation type="submission" date="2017-09" db="EMBL/GenBank/DDBJ databases">
        <authorList>
            <person name="Ehlers B."/>
            <person name="Leendertz F.H."/>
        </authorList>
    </citation>
    <scope>NUCLEOTIDE SEQUENCE [LARGE SCALE GENOMIC DNA]</scope>
    <source>
        <strain evidence="1 2">CGMCC 4.7095</strain>
    </source>
</reference>
<gene>
    <name evidence="1" type="ORF">SAMN06297387_104334</name>
</gene>
<sequence>MSIAIAVTSADLVLPPTDQHTPGAHVLTPPEKQDFPAALDEIGRALDQHGYLIAVYPTTTPLPTVQRLHAVRAMLETDRMALLPSALPPLGTAVLIRQLRQLSVCDFSPGVLGASARLLAHYIYAGALLASGSRLAKVPVTLPASQEPARPSGRSCAVLAGPTPQLVRPEGGATLAGPQFSTSLTYATGSIGSDWVTATLARRWQVQALHPVPLPEESAAWWATGKLVEFAAAVPDVSLLYQMVSSMRQEACHWCGLSLIGDRCAFCSSPLVPMERRPRAITPSHRPALVTGPSGQAG</sequence>
<dbReference type="OrthoDB" id="4281577at2"/>
<dbReference type="EMBL" id="OCNE01000004">
    <property type="protein sequence ID" value="SOD62164.1"/>
    <property type="molecule type" value="Genomic_DNA"/>
</dbReference>
<accession>A0A286DUB9</accession>
<name>A0A286DUB9_9ACTN</name>
<evidence type="ECO:0000313" key="2">
    <source>
        <dbReference type="Proteomes" id="UP000219072"/>
    </source>
</evidence>
<dbReference type="Proteomes" id="UP000219072">
    <property type="component" value="Unassembled WGS sequence"/>
</dbReference>
<organism evidence="1 2">
    <name type="scientific">Streptomyces zhaozhouensis</name>
    <dbReference type="NCBI Taxonomy" id="1300267"/>
    <lineage>
        <taxon>Bacteria</taxon>
        <taxon>Bacillati</taxon>
        <taxon>Actinomycetota</taxon>
        <taxon>Actinomycetes</taxon>
        <taxon>Kitasatosporales</taxon>
        <taxon>Streptomycetaceae</taxon>
        <taxon>Streptomyces</taxon>
    </lineage>
</organism>
<keyword evidence="2" id="KW-1185">Reference proteome</keyword>
<evidence type="ECO:0000313" key="1">
    <source>
        <dbReference type="EMBL" id="SOD62164.1"/>
    </source>
</evidence>
<dbReference type="AlphaFoldDB" id="A0A286DUB9"/>